<evidence type="ECO:0000259" key="1">
    <source>
        <dbReference type="Pfam" id="PF12146"/>
    </source>
</evidence>
<organism evidence="2 3">
    <name type="scientific">Sphingomonas agrestis</name>
    <dbReference type="NCBI Taxonomy" id="3080540"/>
    <lineage>
        <taxon>Bacteria</taxon>
        <taxon>Pseudomonadati</taxon>
        <taxon>Pseudomonadota</taxon>
        <taxon>Alphaproteobacteria</taxon>
        <taxon>Sphingomonadales</taxon>
        <taxon>Sphingomonadaceae</taxon>
        <taxon>Sphingomonas</taxon>
    </lineage>
</organism>
<dbReference type="InterPro" id="IPR029058">
    <property type="entry name" value="AB_hydrolase_fold"/>
</dbReference>
<dbReference type="Gene3D" id="3.40.50.1820">
    <property type="entry name" value="alpha/beta hydrolase"/>
    <property type="match status" value="1"/>
</dbReference>
<keyword evidence="2" id="KW-0378">Hydrolase</keyword>
<dbReference type="EMBL" id="JAWJEJ010000001">
    <property type="protein sequence ID" value="MDV3455574.1"/>
    <property type="molecule type" value="Genomic_DNA"/>
</dbReference>
<accession>A0ABU3Y2H7</accession>
<dbReference type="InterPro" id="IPR022742">
    <property type="entry name" value="Hydrolase_4"/>
</dbReference>
<protein>
    <submittedName>
        <fullName evidence="2">Alpha/beta hydrolase</fullName>
    </submittedName>
</protein>
<dbReference type="GO" id="GO:0016787">
    <property type="term" value="F:hydrolase activity"/>
    <property type="evidence" value="ECO:0007669"/>
    <property type="project" value="UniProtKB-KW"/>
</dbReference>
<dbReference type="Pfam" id="PF12146">
    <property type="entry name" value="Hydrolase_4"/>
    <property type="match status" value="1"/>
</dbReference>
<keyword evidence="3" id="KW-1185">Reference proteome</keyword>
<evidence type="ECO:0000313" key="2">
    <source>
        <dbReference type="EMBL" id="MDV3455574.1"/>
    </source>
</evidence>
<gene>
    <name evidence="2" type="ORF">RZN05_01155</name>
</gene>
<dbReference type="RefSeq" id="WP_317224792.1">
    <property type="nucleotide sequence ID" value="NZ_JAWJEJ010000001.1"/>
</dbReference>
<dbReference type="Proteomes" id="UP001273531">
    <property type="component" value="Unassembled WGS sequence"/>
</dbReference>
<dbReference type="PANTHER" id="PTHR11614">
    <property type="entry name" value="PHOSPHOLIPASE-RELATED"/>
    <property type="match status" value="1"/>
</dbReference>
<dbReference type="InterPro" id="IPR051044">
    <property type="entry name" value="MAG_DAG_Lipase"/>
</dbReference>
<feature type="domain" description="Serine aminopeptidase S33" evidence="1">
    <location>
        <begin position="39"/>
        <end position="294"/>
    </location>
</feature>
<comment type="caution">
    <text evidence="2">The sequence shown here is derived from an EMBL/GenBank/DDBJ whole genome shotgun (WGS) entry which is preliminary data.</text>
</comment>
<sequence>MATSRIDRRAIPAGARIDRWAAPDGWDHRVFDWRAQADSPRGSILFQGGRGDIFEKYLETFAHWHHAGWNVTSFDWRGQGGSGRLTAAGNCGHVEDYADYIRDLRDFWAGWAPANPGPRVLMGHSMGGHLALRALAEGVVAPDAAVLVAPMLGFKRGIFGPFAEWAAQLLGGLGDPSRPAWKSNEKPYTTETRASLLTHDADRYADELWWQEHSPEIRTGPPSWRWVIEGFRSNRELAADPRLGGIRVPILMLVAAKDGLIDGKAALALAPSLPDIHLVSFGKESAHEILREADPVRNRALNEIDTFLAERATAK</sequence>
<dbReference type="SUPFAM" id="SSF53474">
    <property type="entry name" value="alpha/beta-Hydrolases"/>
    <property type="match status" value="1"/>
</dbReference>
<proteinExistence type="predicted"/>
<evidence type="ECO:0000313" key="3">
    <source>
        <dbReference type="Proteomes" id="UP001273531"/>
    </source>
</evidence>
<reference evidence="2 3" key="1">
    <citation type="submission" date="2023-10" db="EMBL/GenBank/DDBJ databases">
        <title>Sphingomonas sp. HF-S4 16S ribosomal RNA gene Genome sequencing and assembly.</title>
        <authorList>
            <person name="Lee H."/>
        </authorList>
    </citation>
    <scope>NUCLEOTIDE SEQUENCE [LARGE SCALE GENOMIC DNA]</scope>
    <source>
        <strain evidence="2 3">HF-S4</strain>
    </source>
</reference>
<name>A0ABU3Y2H7_9SPHN</name>